<dbReference type="InterPro" id="IPR005123">
    <property type="entry name" value="Oxoglu/Fe-dep_dioxygenase_dom"/>
</dbReference>
<dbReference type="EMBL" id="JADPRT010000010">
    <property type="protein sequence ID" value="MBF9071122.1"/>
    <property type="molecule type" value="Genomic_DNA"/>
</dbReference>
<dbReference type="FunFam" id="2.60.120.590:FF:000011">
    <property type="entry name" value="Alpha-ketoglutarate-dependent dioxygenase AlkB"/>
    <property type="match status" value="1"/>
</dbReference>
<feature type="domain" description="Fe2OG dioxygenase" evidence="1">
    <location>
        <begin position="120"/>
        <end position="222"/>
    </location>
</feature>
<comment type="caution">
    <text evidence="2">The sequence shown here is derived from an EMBL/GenBank/DDBJ whole genome shotgun (WGS) entry which is preliminary data.</text>
</comment>
<dbReference type="AlphaFoldDB" id="A0A931B7Y3"/>
<evidence type="ECO:0000313" key="3">
    <source>
        <dbReference type="Proteomes" id="UP000657385"/>
    </source>
</evidence>
<organism evidence="2 3">
    <name type="scientific">Streptacidiphilus fuscans</name>
    <dbReference type="NCBI Taxonomy" id="2789292"/>
    <lineage>
        <taxon>Bacteria</taxon>
        <taxon>Bacillati</taxon>
        <taxon>Actinomycetota</taxon>
        <taxon>Actinomycetes</taxon>
        <taxon>Kitasatosporales</taxon>
        <taxon>Streptomycetaceae</taxon>
        <taxon>Streptacidiphilus</taxon>
    </lineage>
</organism>
<name>A0A931B7Y3_9ACTN</name>
<reference evidence="2" key="1">
    <citation type="submission" date="2020-11" db="EMBL/GenBank/DDBJ databases">
        <title>Isolation and identification of active actinomycetes.</title>
        <authorList>
            <person name="Yu B."/>
        </authorList>
    </citation>
    <scope>NUCLEOTIDE SEQUENCE</scope>
    <source>
        <strain evidence="2">NEAU-YB345</strain>
    </source>
</reference>
<keyword evidence="2" id="KW-0223">Dioxygenase</keyword>
<evidence type="ECO:0000259" key="1">
    <source>
        <dbReference type="PROSITE" id="PS51471"/>
    </source>
</evidence>
<dbReference type="PANTHER" id="PTHR31212">
    <property type="entry name" value="ALPHA-KETOGLUTARATE-DEPENDENT DIOXYGENASE ALKB HOMOLOG 3"/>
    <property type="match status" value="1"/>
</dbReference>
<dbReference type="InterPro" id="IPR037151">
    <property type="entry name" value="AlkB-like_sf"/>
</dbReference>
<dbReference type="Gene3D" id="2.60.120.590">
    <property type="entry name" value="Alpha-ketoglutarate-dependent dioxygenase AlkB-like"/>
    <property type="match status" value="1"/>
</dbReference>
<evidence type="ECO:0000313" key="2">
    <source>
        <dbReference type="EMBL" id="MBF9071122.1"/>
    </source>
</evidence>
<dbReference type="PROSITE" id="PS51471">
    <property type="entry name" value="FE2OG_OXY"/>
    <property type="match status" value="1"/>
</dbReference>
<sequence>MALQHSGDTPTCAALQASLFDETEETRLRPLRTSSPTRTDLGAGAWIDLLPGWLSGADELFERLVTRVPWHAERRKMYERVVDVPRLLAFYDEGDRLPDPLLSDARNMLNDHYAAELGEHFATLGLCYYRDGRDSVAWHGDTIGRGKTEDTMVAILSVGEPRALLLRPRPESNLSGTTVRQLLGHGDLIVMGGSCQRTWEHAIPKTARPVGPRISIQFRPRGVR</sequence>
<gene>
    <name evidence="2" type="ORF">I2501_24180</name>
</gene>
<dbReference type="InterPro" id="IPR032854">
    <property type="entry name" value="ALKBH3"/>
</dbReference>
<keyword evidence="3" id="KW-1185">Reference proteome</keyword>
<accession>A0A931B7Y3</accession>
<dbReference type="RefSeq" id="WP_196196267.1">
    <property type="nucleotide sequence ID" value="NZ_JADPRT010000010.1"/>
</dbReference>
<dbReference type="PANTHER" id="PTHR31212:SF4">
    <property type="entry name" value="ALPHA-KETOGLUTARATE-DEPENDENT DIOXYGENASE ALKB HOMOLOG 3"/>
    <property type="match status" value="1"/>
</dbReference>
<dbReference type="GO" id="GO:0006307">
    <property type="term" value="P:DNA alkylation repair"/>
    <property type="evidence" value="ECO:0007669"/>
    <property type="project" value="InterPro"/>
</dbReference>
<dbReference type="Proteomes" id="UP000657385">
    <property type="component" value="Unassembled WGS sequence"/>
</dbReference>
<dbReference type="SUPFAM" id="SSF51197">
    <property type="entry name" value="Clavaminate synthase-like"/>
    <property type="match status" value="1"/>
</dbReference>
<protein>
    <submittedName>
        <fullName evidence="2">Alpha-ketoglutarate-dependent dioxygenase AlkB</fullName>
    </submittedName>
</protein>
<dbReference type="InterPro" id="IPR027450">
    <property type="entry name" value="AlkB-like"/>
</dbReference>
<keyword evidence="2" id="KW-0560">Oxidoreductase</keyword>
<dbReference type="GO" id="GO:0051213">
    <property type="term" value="F:dioxygenase activity"/>
    <property type="evidence" value="ECO:0007669"/>
    <property type="project" value="UniProtKB-KW"/>
</dbReference>
<proteinExistence type="predicted"/>
<dbReference type="Pfam" id="PF13532">
    <property type="entry name" value="2OG-FeII_Oxy_2"/>
    <property type="match status" value="1"/>
</dbReference>